<dbReference type="InterPro" id="IPR027417">
    <property type="entry name" value="P-loop_NTPase"/>
</dbReference>
<dbReference type="PANTHER" id="PTHR24123:SF33">
    <property type="entry name" value="PROTEIN HOS4"/>
    <property type="match status" value="1"/>
</dbReference>
<dbReference type="Pfam" id="PF12796">
    <property type="entry name" value="Ank_2"/>
    <property type="match status" value="5"/>
</dbReference>
<feature type="repeat" description="ANK" evidence="3">
    <location>
        <begin position="1312"/>
        <end position="1339"/>
    </location>
</feature>
<feature type="repeat" description="ANK" evidence="3">
    <location>
        <begin position="1275"/>
        <end position="1311"/>
    </location>
</feature>
<dbReference type="InterPro" id="IPR056884">
    <property type="entry name" value="NPHP3-like_N"/>
</dbReference>
<name>A0AAD4C8S1_BOLED</name>
<evidence type="ECO:0000256" key="2">
    <source>
        <dbReference type="ARBA" id="ARBA00023043"/>
    </source>
</evidence>
<proteinExistence type="predicted"/>
<dbReference type="Pfam" id="PF00023">
    <property type="entry name" value="Ank"/>
    <property type="match status" value="1"/>
</dbReference>
<keyword evidence="1" id="KW-0677">Repeat</keyword>
<feature type="repeat" description="ANK" evidence="3">
    <location>
        <begin position="1410"/>
        <end position="1432"/>
    </location>
</feature>
<dbReference type="Proteomes" id="UP001194468">
    <property type="component" value="Unassembled WGS sequence"/>
</dbReference>
<reference evidence="5" key="2">
    <citation type="journal article" date="2020" name="Nat. Commun.">
        <title>Large-scale genome sequencing of mycorrhizal fungi provides insights into the early evolution of symbiotic traits.</title>
        <authorList>
            <person name="Miyauchi S."/>
            <person name="Kiss E."/>
            <person name="Kuo A."/>
            <person name="Drula E."/>
            <person name="Kohler A."/>
            <person name="Sanchez-Garcia M."/>
            <person name="Morin E."/>
            <person name="Andreopoulos B."/>
            <person name="Barry K.W."/>
            <person name="Bonito G."/>
            <person name="Buee M."/>
            <person name="Carver A."/>
            <person name="Chen C."/>
            <person name="Cichocki N."/>
            <person name="Clum A."/>
            <person name="Culley D."/>
            <person name="Crous P.W."/>
            <person name="Fauchery L."/>
            <person name="Girlanda M."/>
            <person name="Hayes R.D."/>
            <person name="Keri Z."/>
            <person name="LaButti K."/>
            <person name="Lipzen A."/>
            <person name="Lombard V."/>
            <person name="Magnuson J."/>
            <person name="Maillard F."/>
            <person name="Murat C."/>
            <person name="Nolan M."/>
            <person name="Ohm R.A."/>
            <person name="Pangilinan J."/>
            <person name="Pereira M.F."/>
            <person name="Perotto S."/>
            <person name="Peter M."/>
            <person name="Pfister S."/>
            <person name="Riley R."/>
            <person name="Sitrit Y."/>
            <person name="Stielow J.B."/>
            <person name="Szollosi G."/>
            <person name="Zifcakova L."/>
            <person name="Stursova M."/>
            <person name="Spatafora J.W."/>
            <person name="Tedersoo L."/>
            <person name="Vaario L.M."/>
            <person name="Yamada A."/>
            <person name="Yan M."/>
            <person name="Wang P."/>
            <person name="Xu J."/>
            <person name="Bruns T."/>
            <person name="Baldrian P."/>
            <person name="Vilgalys R."/>
            <person name="Dunand C."/>
            <person name="Henrissat B."/>
            <person name="Grigoriev I.V."/>
            <person name="Hibbett D."/>
            <person name="Nagy L.G."/>
            <person name="Martin F.M."/>
        </authorList>
    </citation>
    <scope>NUCLEOTIDE SEQUENCE</scope>
    <source>
        <strain evidence="5">BED1</strain>
    </source>
</reference>
<sequence>MDPAGKTLVDIASVSRRVLDTLVRHAGHKTVESFQFEKIVVASGAILETLNGALFLVGRGTVDDRLLDWLSGEEPERCLEILNRMEALLGPKLEHRQGFKSFFQSSRSMSAKDRSNEAIKHFLKHEGYFHFLLSTEIWNHESAHVDQRKVGDPASKAQERNPRKRGVDAKKLSAILRWLHAWNCNETYERILLLRQPDTCIWLLNTNAYKTWRTRKIPGAGKSVLSAFVIDDLKGSLQDGEVLAYFYCDFRNERSTNAAEVMRSLLSQLLQRFHHRALDPGDLIDELIERKDGGASTISNVILLARYISRAAKQFDQQPFLVVDALDECTDGGSRLFVTSRPLQVIKDGLSGSVSIDMDMMKYEVSADISLHVRRVLDSHRRLRIMHTSLKNEMYSVLCEKADAMFRWVQCQLSSLEQCMTAIQVREVLNNLPSNLHETYERILLKMSEDEREGKVVRRALDWLVVALSPLRLSQVMEGLSIDLDRRVLDCACGPVHGPALLDVLGSLVTYNEVTDIVILSHFSVKEYLTSHSTRTCHPAHYKLALLCMCYITIYLEHGRLSGVYEAPLQNTCEAGIRYQVSPLSPSPQFGSLDEYVLSHGFRHLSHINPGNRAVLCAIRILHLNAQRHPLEWDRLCRRSYSLNSLWPTLKHDFMLYILIAYAPASSLRSFIGRAQLKLKDGTNPLVYAAGFGRMEHAQILLSSLNIYYSDHRRLLPLEAAVERCDPRSPVPHKIFVDALSRDCELPACTDEFTEWAHVQDEGLLLRALDPTRYVVATFELSQQDIDVIQRRFVQLGYDPSTRFNTTSLRHAVSAGHISTVQHMLSLNIPLPPDIILEASVSPTPGAAMIRLCLEKGSDVHAVSPTEDTPLHRAQSRYPQIAEDDRLESVRVLIDAGCYPSRCNLAGETPLHLAVRNGYLSVAEHLLPLHVPLPPDILLAASESRNAAMIRLLTSKGADVHAIAANGDTPLHRVLQDPWDRSEERLDCIKVLIHSGCNPGVRNVHGKTPFDVAAENGRLSVVQCLHSTLLNSPFPPNILLSVAGVESPERTPVIKFLISKGADIHVTRPNGDSLLHLTMTDMINPWETECLTRIKILVNAGCNPHACNLAGETPFHIAARQGYALIMEYLLLLGISVPLDMMTSQFKGAKYNIAQRCSSVRFLLDQGGDVHTVAKNGDTLLHLAATLYPERDALELAKRLVDAGCNPSALNSKQDTPLHVAARHGSISFMEYLLSLDIELPPDILLPASTSCSNRAKLIRYLIQEGASVCVSTADGDNPLHLLLTTTEEEDILECVKILIDAGCDSRAKNVSGETPLHRVARRGYRTVLEYFLSEGTTLPHDILLASETVTTLLCLLDRGLDLRSVAAEDATKLMHRVLDTSDRMENDVVAYAQILIRRAGWDPLLKSSAGDTAIHVAARRGRMDAVQFFLSQHVPLPPDVLLAAVPGVQGWNHYHAVPLTRFFIREGASVHVVASNGETPLHLVMMYGFPSDKDKPSSSSFKRGMSWQVVEILLNAGSDPHARNANGQTPLDLAEAKGHFFKENFLRLVRNAHPDRLRF</sequence>
<feature type="repeat" description="ANK" evidence="3">
    <location>
        <begin position="1477"/>
        <end position="1526"/>
    </location>
</feature>
<reference evidence="5" key="1">
    <citation type="submission" date="2019-10" db="EMBL/GenBank/DDBJ databases">
        <authorList>
            <consortium name="DOE Joint Genome Institute"/>
            <person name="Kuo A."/>
            <person name="Miyauchi S."/>
            <person name="Kiss E."/>
            <person name="Drula E."/>
            <person name="Kohler A."/>
            <person name="Sanchez-Garcia M."/>
            <person name="Andreopoulos B."/>
            <person name="Barry K.W."/>
            <person name="Bonito G."/>
            <person name="Buee M."/>
            <person name="Carver A."/>
            <person name="Chen C."/>
            <person name="Cichocki N."/>
            <person name="Clum A."/>
            <person name="Culley D."/>
            <person name="Crous P.W."/>
            <person name="Fauchery L."/>
            <person name="Girlanda M."/>
            <person name="Hayes R."/>
            <person name="Keri Z."/>
            <person name="LaButti K."/>
            <person name="Lipzen A."/>
            <person name="Lombard V."/>
            <person name="Magnuson J."/>
            <person name="Maillard F."/>
            <person name="Morin E."/>
            <person name="Murat C."/>
            <person name="Nolan M."/>
            <person name="Ohm R."/>
            <person name="Pangilinan J."/>
            <person name="Pereira M."/>
            <person name="Perotto S."/>
            <person name="Peter M."/>
            <person name="Riley R."/>
            <person name="Sitrit Y."/>
            <person name="Stielow B."/>
            <person name="Szollosi G."/>
            <person name="Zifcakova L."/>
            <person name="Stursova M."/>
            <person name="Spatafora J.W."/>
            <person name="Tedersoo L."/>
            <person name="Vaario L.-M."/>
            <person name="Yamada A."/>
            <person name="Yan M."/>
            <person name="Wang P."/>
            <person name="Xu J."/>
            <person name="Bruns T."/>
            <person name="Baldrian P."/>
            <person name="Vilgalys R."/>
            <person name="Henrissat B."/>
            <person name="Grigoriev I.V."/>
            <person name="Hibbett D."/>
            <person name="Nagy L.G."/>
            <person name="Martin F.M."/>
        </authorList>
    </citation>
    <scope>NUCLEOTIDE SEQUENCE</scope>
    <source>
        <strain evidence="5">BED1</strain>
    </source>
</reference>
<dbReference type="InterPro" id="IPR036770">
    <property type="entry name" value="Ankyrin_rpt-contain_sf"/>
</dbReference>
<evidence type="ECO:0000259" key="4">
    <source>
        <dbReference type="Pfam" id="PF24883"/>
    </source>
</evidence>
<protein>
    <submittedName>
        <fullName evidence="5">Ankyrin repeat-containing domain protein</fullName>
    </submittedName>
</protein>
<dbReference type="Gene3D" id="1.25.40.20">
    <property type="entry name" value="Ankyrin repeat-containing domain"/>
    <property type="match status" value="6"/>
</dbReference>
<dbReference type="SUPFAM" id="SSF48403">
    <property type="entry name" value="Ankyrin repeat"/>
    <property type="match status" value="2"/>
</dbReference>
<gene>
    <name evidence="5" type="ORF">L210DRAFT_3518633</name>
</gene>
<keyword evidence="2 3" id="KW-0040">ANK repeat</keyword>
<dbReference type="Pfam" id="PF24883">
    <property type="entry name" value="NPHP3_N"/>
    <property type="match status" value="1"/>
</dbReference>
<evidence type="ECO:0000313" key="6">
    <source>
        <dbReference type="Proteomes" id="UP001194468"/>
    </source>
</evidence>
<evidence type="ECO:0000256" key="1">
    <source>
        <dbReference type="ARBA" id="ARBA00022737"/>
    </source>
</evidence>
<feature type="repeat" description="ANK" evidence="3">
    <location>
        <begin position="906"/>
        <end position="927"/>
    </location>
</feature>
<dbReference type="InterPro" id="IPR051165">
    <property type="entry name" value="Multifunctional_ANK_Repeat"/>
</dbReference>
<dbReference type="Gene3D" id="3.40.50.300">
    <property type="entry name" value="P-loop containing nucleotide triphosphate hydrolases"/>
    <property type="match status" value="1"/>
</dbReference>
<comment type="caution">
    <text evidence="5">The sequence shown here is derived from an EMBL/GenBank/DDBJ whole genome shotgun (WGS) entry which is preliminary data.</text>
</comment>
<evidence type="ECO:0000313" key="5">
    <source>
        <dbReference type="EMBL" id="KAF8452441.1"/>
    </source>
</evidence>
<evidence type="ECO:0000256" key="3">
    <source>
        <dbReference type="PROSITE-ProRule" id="PRU00023"/>
    </source>
</evidence>
<accession>A0AAD4C8S1</accession>
<feature type="repeat" description="ANK" evidence="3">
    <location>
        <begin position="1110"/>
        <end position="1137"/>
    </location>
</feature>
<dbReference type="EMBL" id="WHUW01000001">
    <property type="protein sequence ID" value="KAF8452441.1"/>
    <property type="molecule type" value="Genomic_DNA"/>
</dbReference>
<dbReference type="SMART" id="SM00248">
    <property type="entry name" value="ANK"/>
    <property type="match status" value="14"/>
</dbReference>
<feature type="domain" description="Nephrocystin 3-like N-terminal" evidence="4">
    <location>
        <begin position="198"/>
        <end position="333"/>
    </location>
</feature>
<dbReference type="InterPro" id="IPR002110">
    <property type="entry name" value="Ankyrin_rpt"/>
</dbReference>
<dbReference type="PRINTS" id="PR01415">
    <property type="entry name" value="ANKYRIN"/>
</dbReference>
<dbReference type="PANTHER" id="PTHR24123">
    <property type="entry name" value="ANKYRIN REPEAT-CONTAINING"/>
    <property type="match status" value="1"/>
</dbReference>
<organism evidence="5 6">
    <name type="scientific">Boletus edulis BED1</name>
    <dbReference type="NCBI Taxonomy" id="1328754"/>
    <lineage>
        <taxon>Eukaryota</taxon>
        <taxon>Fungi</taxon>
        <taxon>Dikarya</taxon>
        <taxon>Basidiomycota</taxon>
        <taxon>Agaricomycotina</taxon>
        <taxon>Agaricomycetes</taxon>
        <taxon>Agaricomycetidae</taxon>
        <taxon>Boletales</taxon>
        <taxon>Boletineae</taxon>
        <taxon>Boletaceae</taxon>
        <taxon>Boletoideae</taxon>
        <taxon>Boletus</taxon>
    </lineage>
</organism>
<keyword evidence="6" id="KW-1185">Reference proteome</keyword>
<dbReference type="PROSITE" id="PS50297">
    <property type="entry name" value="ANK_REP_REGION"/>
    <property type="match status" value="5"/>
</dbReference>
<dbReference type="PROSITE" id="PS50088">
    <property type="entry name" value="ANK_REPEAT"/>
    <property type="match status" value="7"/>
</dbReference>
<feature type="repeat" description="ANK" evidence="3">
    <location>
        <begin position="1213"/>
        <end position="1235"/>
    </location>
</feature>